<protein>
    <submittedName>
        <fullName evidence="2">Uncharacterized protein</fullName>
    </submittedName>
</protein>
<sequence>MRAEMDRFARERKELIEQVQEIESQLEWVRSERDDEITKLMAEKKVLQDRLYDAETQLSQLKSRKRDELKRVMKEKNALAERLKSAEAARKRFDEELKRFATENVTREELRQSLEDEVRRLTQTVGQTEGEKREKEEQVARCEAYIDGMESKLQACELLYVKESDYLMLLLTECYFLAAIHPPSRGSTSGRNVTACSSIWCWLEALSMKELETISRIHEEGLRQIHAIQQRKGSPAGSPLVSSHNLPHTHGLYPPTPPPMAVGLPPPLIPNGVGIHSNGHVNGGAGPWFNR</sequence>
<dbReference type="EMBL" id="JACGWN010000016">
    <property type="protein sequence ID" value="KAL0394284.1"/>
    <property type="molecule type" value="Genomic_DNA"/>
</dbReference>
<name>A0AAW2SPC1_9LAMI</name>
<organism evidence="2">
    <name type="scientific">Sesamum latifolium</name>
    <dbReference type="NCBI Taxonomy" id="2727402"/>
    <lineage>
        <taxon>Eukaryota</taxon>
        <taxon>Viridiplantae</taxon>
        <taxon>Streptophyta</taxon>
        <taxon>Embryophyta</taxon>
        <taxon>Tracheophyta</taxon>
        <taxon>Spermatophyta</taxon>
        <taxon>Magnoliopsida</taxon>
        <taxon>eudicotyledons</taxon>
        <taxon>Gunneridae</taxon>
        <taxon>Pentapetalae</taxon>
        <taxon>asterids</taxon>
        <taxon>lamiids</taxon>
        <taxon>Lamiales</taxon>
        <taxon>Pedaliaceae</taxon>
        <taxon>Sesamum</taxon>
    </lineage>
</organism>
<feature type="coiled-coil region" evidence="1">
    <location>
        <begin position="5"/>
        <end position="138"/>
    </location>
</feature>
<gene>
    <name evidence="2" type="ORF">Slati_4394600</name>
</gene>
<keyword evidence="1" id="KW-0175">Coiled coil</keyword>
<dbReference type="PANTHER" id="PTHR47242">
    <property type="entry name" value="TRAF-LIKE FAMILY PROTEIN"/>
    <property type="match status" value="1"/>
</dbReference>
<comment type="caution">
    <text evidence="2">The sequence shown here is derived from an EMBL/GenBank/DDBJ whole genome shotgun (WGS) entry which is preliminary data.</text>
</comment>
<reference evidence="2" key="2">
    <citation type="journal article" date="2024" name="Plant">
        <title>Genomic evolution and insights into agronomic trait innovations of Sesamum species.</title>
        <authorList>
            <person name="Miao H."/>
            <person name="Wang L."/>
            <person name="Qu L."/>
            <person name="Liu H."/>
            <person name="Sun Y."/>
            <person name="Le M."/>
            <person name="Wang Q."/>
            <person name="Wei S."/>
            <person name="Zheng Y."/>
            <person name="Lin W."/>
            <person name="Duan Y."/>
            <person name="Cao H."/>
            <person name="Xiong S."/>
            <person name="Wang X."/>
            <person name="Wei L."/>
            <person name="Li C."/>
            <person name="Ma Q."/>
            <person name="Ju M."/>
            <person name="Zhao R."/>
            <person name="Li G."/>
            <person name="Mu C."/>
            <person name="Tian Q."/>
            <person name="Mei H."/>
            <person name="Zhang T."/>
            <person name="Gao T."/>
            <person name="Zhang H."/>
        </authorList>
    </citation>
    <scope>NUCLEOTIDE SEQUENCE</scope>
    <source>
        <strain evidence="2">KEN1</strain>
    </source>
</reference>
<evidence type="ECO:0000256" key="1">
    <source>
        <dbReference type="SAM" id="Coils"/>
    </source>
</evidence>
<dbReference type="AlphaFoldDB" id="A0AAW2SPC1"/>
<reference evidence="2" key="1">
    <citation type="submission" date="2020-06" db="EMBL/GenBank/DDBJ databases">
        <authorList>
            <person name="Li T."/>
            <person name="Hu X."/>
            <person name="Zhang T."/>
            <person name="Song X."/>
            <person name="Zhang H."/>
            <person name="Dai N."/>
            <person name="Sheng W."/>
            <person name="Hou X."/>
            <person name="Wei L."/>
        </authorList>
    </citation>
    <scope>NUCLEOTIDE SEQUENCE</scope>
    <source>
        <strain evidence="2">KEN1</strain>
        <tissue evidence="2">Leaf</tissue>
    </source>
</reference>
<accession>A0AAW2SPC1</accession>
<proteinExistence type="predicted"/>
<dbReference type="PANTHER" id="PTHR47242:SF1">
    <property type="entry name" value="TRAF-LIKE FAMILY PROTEIN"/>
    <property type="match status" value="1"/>
</dbReference>
<evidence type="ECO:0000313" key="2">
    <source>
        <dbReference type="EMBL" id="KAL0394284.1"/>
    </source>
</evidence>